<dbReference type="Proteomes" id="UP001314635">
    <property type="component" value="Unassembled WGS sequence"/>
</dbReference>
<keyword evidence="3" id="KW-0732">Signal</keyword>
<evidence type="ECO:0000256" key="1">
    <source>
        <dbReference type="SAM" id="MobiDB-lite"/>
    </source>
</evidence>
<proteinExistence type="predicted"/>
<keyword evidence="2" id="KW-0812">Transmembrane</keyword>
<evidence type="ECO:0000313" key="5">
    <source>
        <dbReference type="Proteomes" id="UP001314635"/>
    </source>
</evidence>
<evidence type="ECO:0000256" key="3">
    <source>
        <dbReference type="SAM" id="SignalP"/>
    </source>
</evidence>
<feature type="transmembrane region" description="Helical" evidence="2">
    <location>
        <begin position="208"/>
        <end position="226"/>
    </location>
</feature>
<keyword evidence="2" id="KW-0472">Membrane</keyword>
<dbReference type="RefSeq" id="WP_172236929.1">
    <property type="nucleotide sequence ID" value="NZ_JABFDP010000013.1"/>
</dbReference>
<keyword evidence="5" id="KW-1185">Reference proteome</keyword>
<evidence type="ECO:0000313" key="4">
    <source>
        <dbReference type="EMBL" id="MBR1137782.1"/>
    </source>
</evidence>
<feature type="chain" id="PRO_5045639460" description="Transmembrane protein" evidence="3">
    <location>
        <begin position="38"/>
        <end position="237"/>
    </location>
</feature>
<reference evidence="5" key="1">
    <citation type="journal article" date="2021" name="ISME J.">
        <title>Evolutionary origin and ecological implication of a unique nif island in free-living Bradyrhizobium lineages.</title>
        <authorList>
            <person name="Tao J."/>
        </authorList>
    </citation>
    <scope>NUCLEOTIDE SEQUENCE [LARGE SCALE GENOMIC DNA]</scope>
    <source>
        <strain evidence="5">SZCCT0094</strain>
    </source>
</reference>
<feature type="compositionally biased region" description="Basic and acidic residues" evidence="1">
    <location>
        <begin position="91"/>
        <end position="103"/>
    </location>
</feature>
<name>A0ABS5G8W8_9BRAD</name>
<feature type="signal peptide" evidence="3">
    <location>
        <begin position="1"/>
        <end position="37"/>
    </location>
</feature>
<sequence>MINHFSATSHSKSFVRLGGVAAVVSTIALLTSGPAQAASASSETVNEQYCSDLCKAYMSWSNRMLAITNPSYARPQVRVAVPQHVPRKKTASADKVERQERMPQHPPKTHRPANLNSFAQLPAGSHAAQSAMEPPKTEVAADDPGGAPTGPLFAADSTPTMPSALADMRRATEVVDMRLVSMTEPGRAQDSITVGESSGGTRSKMPSIWIMLAAAALLAFFGHGWMKRRATAQEGLD</sequence>
<organism evidence="4 5">
    <name type="scientific">Bradyrhizobium denitrificans</name>
    <dbReference type="NCBI Taxonomy" id="2734912"/>
    <lineage>
        <taxon>Bacteria</taxon>
        <taxon>Pseudomonadati</taxon>
        <taxon>Pseudomonadota</taxon>
        <taxon>Alphaproteobacteria</taxon>
        <taxon>Hyphomicrobiales</taxon>
        <taxon>Nitrobacteraceae</taxon>
        <taxon>Bradyrhizobium</taxon>
    </lineage>
</organism>
<evidence type="ECO:0008006" key="6">
    <source>
        <dbReference type="Google" id="ProtNLM"/>
    </source>
</evidence>
<gene>
    <name evidence="4" type="ORF">JQ619_18590</name>
</gene>
<comment type="caution">
    <text evidence="4">The sequence shown here is derived from an EMBL/GenBank/DDBJ whole genome shotgun (WGS) entry which is preliminary data.</text>
</comment>
<evidence type="ECO:0000256" key="2">
    <source>
        <dbReference type="SAM" id="Phobius"/>
    </source>
</evidence>
<accession>A0ABS5G8W8</accession>
<keyword evidence="2" id="KW-1133">Transmembrane helix</keyword>
<feature type="region of interest" description="Disordered" evidence="1">
    <location>
        <begin position="84"/>
        <end position="158"/>
    </location>
</feature>
<dbReference type="EMBL" id="JAFCLK010000016">
    <property type="protein sequence ID" value="MBR1137782.1"/>
    <property type="molecule type" value="Genomic_DNA"/>
</dbReference>
<protein>
    <recommendedName>
        <fullName evidence="6">Transmembrane protein</fullName>
    </recommendedName>
</protein>